<dbReference type="AlphaFoldDB" id="A0A182YRA8"/>
<keyword evidence="2" id="KW-1185">Reference proteome</keyword>
<evidence type="ECO:0008006" key="3">
    <source>
        <dbReference type="Google" id="ProtNLM"/>
    </source>
</evidence>
<organism evidence="1 2">
    <name type="scientific">Anopheles stephensi</name>
    <name type="common">Indo-Pakistan malaria mosquito</name>
    <dbReference type="NCBI Taxonomy" id="30069"/>
    <lineage>
        <taxon>Eukaryota</taxon>
        <taxon>Metazoa</taxon>
        <taxon>Ecdysozoa</taxon>
        <taxon>Arthropoda</taxon>
        <taxon>Hexapoda</taxon>
        <taxon>Insecta</taxon>
        <taxon>Pterygota</taxon>
        <taxon>Neoptera</taxon>
        <taxon>Endopterygota</taxon>
        <taxon>Diptera</taxon>
        <taxon>Nematocera</taxon>
        <taxon>Culicoidea</taxon>
        <taxon>Culicidae</taxon>
        <taxon>Anophelinae</taxon>
        <taxon>Anopheles</taxon>
    </lineage>
</organism>
<proteinExistence type="predicted"/>
<protein>
    <recommendedName>
        <fullName evidence="3">PiggyBac transposable element-derived protein domain-containing protein</fullName>
    </recommendedName>
</protein>
<dbReference type="VEuPathDB" id="VectorBase:ASTEI10994"/>
<reference evidence="2" key="1">
    <citation type="journal article" date="2014" name="Genome Biol.">
        <title>Genome analysis of a major urban malaria vector mosquito, Anopheles stephensi.</title>
        <authorList>
            <person name="Jiang X."/>
            <person name="Peery A."/>
            <person name="Hall A.B."/>
            <person name="Sharma A."/>
            <person name="Chen X.G."/>
            <person name="Waterhouse R.M."/>
            <person name="Komissarov A."/>
            <person name="Riehle M.M."/>
            <person name="Shouche Y."/>
            <person name="Sharakhova M.V."/>
            <person name="Lawson D."/>
            <person name="Pakpour N."/>
            <person name="Arensburger P."/>
            <person name="Davidson V.L."/>
            <person name="Eiglmeier K."/>
            <person name="Emrich S."/>
            <person name="George P."/>
            <person name="Kennedy R.C."/>
            <person name="Mane S.P."/>
            <person name="Maslen G."/>
            <person name="Oringanje C."/>
            <person name="Qi Y."/>
            <person name="Settlage R."/>
            <person name="Tojo M."/>
            <person name="Tubio J.M."/>
            <person name="Unger M.F."/>
            <person name="Wang B."/>
            <person name="Vernick K.D."/>
            <person name="Ribeiro J.M."/>
            <person name="James A.A."/>
            <person name="Michel K."/>
            <person name="Riehle M.A."/>
            <person name="Luckhart S."/>
            <person name="Sharakhov I.V."/>
            <person name="Tu Z."/>
        </authorList>
    </citation>
    <scope>NUCLEOTIDE SEQUENCE [LARGE SCALE GENOMIC DNA]</scope>
    <source>
        <strain evidence="2">Indian</strain>
    </source>
</reference>
<dbReference type="Proteomes" id="UP000076408">
    <property type="component" value="Unassembled WGS sequence"/>
</dbReference>
<sequence>MERCSRCSNFIYKTCTYLGSEQTVIKYNIGKSGIDKSDQMTSYTANIRKSIKWYRKLAMHLLLGTTIVNAHIVYQEATKPKVDIISFREMLVEEWLETKKSAKDANNNKKLGKQNAHFGDKKKSARKTCAKNMCFVLQEQTPGYGT</sequence>
<evidence type="ECO:0000313" key="2">
    <source>
        <dbReference type="Proteomes" id="UP000076408"/>
    </source>
</evidence>
<evidence type="ECO:0000313" key="1">
    <source>
        <dbReference type="EnsemblMetazoa" id="ASTEI10994-PA"/>
    </source>
</evidence>
<dbReference type="PANTHER" id="PTHR46599:SF3">
    <property type="entry name" value="PIGGYBAC TRANSPOSABLE ELEMENT-DERIVED PROTEIN 4"/>
    <property type="match status" value="1"/>
</dbReference>
<name>A0A182YRA8_ANOST</name>
<dbReference type="PANTHER" id="PTHR46599">
    <property type="entry name" value="PIGGYBAC TRANSPOSABLE ELEMENT-DERIVED PROTEIN 4"/>
    <property type="match status" value="1"/>
</dbReference>
<reference evidence="1" key="2">
    <citation type="submission" date="2020-05" db="UniProtKB">
        <authorList>
            <consortium name="EnsemblMetazoa"/>
        </authorList>
    </citation>
    <scope>IDENTIFICATION</scope>
    <source>
        <strain evidence="1">Indian</strain>
    </source>
</reference>
<accession>A0A182YRA8</accession>
<dbReference type="EnsemblMetazoa" id="ASTEI10994-RA">
    <property type="protein sequence ID" value="ASTEI10994-PA"/>
    <property type="gene ID" value="ASTEI10994"/>
</dbReference>